<dbReference type="OrthoDB" id="75230at2759"/>
<keyword evidence="2" id="KW-1185">Reference proteome</keyword>
<dbReference type="Proteomes" id="UP001165121">
    <property type="component" value="Unassembled WGS sequence"/>
</dbReference>
<dbReference type="EMBL" id="BSXT01002189">
    <property type="protein sequence ID" value="GMF47703.1"/>
    <property type="molecule type" value="Genomic_DNA"/>
</dbReference>
<organism evidence="1 2">
    <name type="scientific">Phytophthora fragariaefolia</name>
    <dbReference type="NCBI Taxonomy" id="1490495"/>
    <lineage>
        <taxon>Eukaryota</taxon>
        <taxon>Sar</taxon>
        <taxon>Stramenopiles</taxon>
        <taxon>Oomycota</taxon>
        <taxon>Peronosporomycetes</taxon>
        <taxon>Peronosporales</taxon>
        <taxon>Peronosporaceae</taxon>
        <taxon>Phytophthora</taxon>
    </lineage>
</organism>
<comment type="caution">
    <text evidence="1">The sequence shown here is derived from an EMBL/GenBank/DDBJ whole genome shotgun (WGS) entry which is preliminary data.</text>
</comment>
<sequence>MDQEEGAATEVQVEVCDGGQKLLRRRGDGAEEAFQVGDAVVLLSRLTEQDFHGFVSAVTTDEVKLVLVCGTHVSVTLARLRTGQCTLEKQQPQAVMLIAKSEEGQNDSGANGSVPGATSLEELLRDPPDARRRAAVVMSAWLLLGFSVRVVGDLTLGCVCWHRSYQAKDNDRYPTRLLTVVLKTYFTVTAIANGASITFIKDERISTILLIYCIFFCSAGRSAPPASSGRKVLTNV</sequence>
<evidence type="ECO:0000313" key="2">
    <source>
        <dbReference type="Proteomes" id="UP001165121"/>
    </source>
</evidence>
<evidence type="ECO:0000313" key="1">
    <source>
        <dbReference type="EMBL" id="GMF47703.1"/>
    </source>
</evidence>
<protein>
    <submittedName>
        <fullName evidence="1">Unnamed protein product</fullName>
    </submittedName>
</protein>
<accession>A0A9W6XYJ6</accession>
<gene>
    <name evidence="1" type="ORF">Pfra01_001814100</name>
</gene>
<reference evidence="1" key="1">
    <citation type="submission" date="2023-04" db="EMBL/GenBank/DDBJ databases">
        <title>Phytophthora fragariaefolia NBRC 109709.</title>
        <authorList>
            <person name="Ichikawa N."/>
            <person name="Sato H."/>
            <person name="Tonouchi N."/>
        </authorList>
    </citation>
    <scope>NUCLEOTIDE SEQUENCE</scope>
    <source>
        <strain evidence="1">NBRC 109709</strain>
    </source>
</reference>
<name>A0A9W6XYJ6_9STRA</name>
<proteinExistence type="predicted"/>
<dbReference type="AlphaFoldDB" id="A0A9W6XYJ6"/>